<keyword evidence="8 10" id="KW-0472">Membrane</keyword>
<keyword evidence="6 10" id="KW-0915">Sodium</keyword>
<dbReference type="AlphaFoldDB" id="A0A1D7W8B3"/>
<dbReference type="PANTHER" id="PTHR10110:SF86">
    <property type="entry name" value="SODIUM_HYDROGEN EXCHANGER 7"/>
    <property type="match status" value="1"/>
</dbReference>
<evidence type="ECO:0000313" key="12">
    <source>
        <dbReference type="EMBL" id="AOP55293.1"/>
    </source>
</evidence>
<evidence type="ECO:0000256" key="5">
    <source>
        <dbReference type="ARBA" id="ARBA00022989"/>
    </source>
</evidence>
<gene>
    <name evidence="12" type="ORF">BLSMQ_3595</name>
</gene>
<evidence type="ECO:0000256" key="3">
    <source>
        <dbReference type="ARBA" id="ARBA00022475"/>
    </source>
</evidence>
<dbReference type="EMBL" id="CP017150">
    <property type="protein sequence ID" value="AOP55293.1"/>
    <property type="molecule type" value="Genomic_DNA"/>
</dbReference>
<evidence type="ECO:0000256" key="4">
    <source>
        <dbReference type="ARBA" id="ARBA00022692"/>
    </source>
</evidence>
<comment type="similarity">
    <text evidence="10">Belongs to the monovalent cation:proton antiporter 1 (CPA1) transporter (TC 2.A.36) family.</text>
</comment>
<feature type="transmembrane region" description="Helical" evidence="10">
    <location>
        <begin position="28"/>
        <end position="46"/>
    </location>
</feature>
<dbReference type="GO" id="GO:0005886">
    <property type="term" value="C:plasma membrane"/>
    <property type="evidence" value="ECO:0007669"/>
    <property type="project" value="UniProtKB-SubCell"/>
</dbReference>
<keyword evidence="9 10" id="KW-0739">Sodium transport</keyword>
<dbReference type="NCBIfam" id="TIGR00831">
    <property type="entry name" value="a_cpa1"/>
    <property type="match status" value="1"/>
</dbReference>
<dbReference type="Gene3D" id="6.10.140.1330">
    <property type="match status" value="1"/>
</dbReference>
<evidence type="ECO:0000256" key="7">
    <source>
        <dbReference type="ARBA" id="ARBA00023065"/>
    </source>
</evidence>
<dbReference type="InterPro" id="IPR018422">
    <property type="entry name" value="Cation/H_exchanger_CPA1"/>
</dbReference>
<feature type="transmembrane region" description="Helical" evidence="10">
    <location>
        <begin position="370"/>
        <end position="391"/>
    </location>
</feature>
<dbReference type="GO" id="GO:0098719">
    <property type="term" value="P:sodium ion import across plasma membrane"/>
    <property type="evidence" value="ECO:0007669"/>
    <property type="project" value="TreeGrafter"/>
</dbReference>
<feature type="transmembrane region" description="Helical" evidence="10">
    <location>
        <begin position="206"/>
        <end position="230"/>
    </location>
</feature>
<protein>
    <submittedName>
        <fullName evidence="12">Na+/H+ antiporter</fullName>
    </submittedName>
</protein>
<feature type="transmembrane region" description="Helical" evidence="10">
    <location>
        <begin position="53"/>
        <end position="73"/>
    </location>
</feature>
<comment type="subcellular location">
    <subcellularLocation>
        <location evidence="1 10">Cell membrane</location>
        <topology evidence="1 10">Multi-pass membrane protein</topology>
    </subcellularLocation>
</comment>
<feature type="domain" description="Cation/H+ exchanger transmembrane" evidence="11">
    <location>
        <begin position="39"/>
        <end position="428"/>
    </location>
</feature>
<keyword evidence="10" id="KW-0050">Antiport</keyword>
<reference evidence="13" key="1">
    <citation type="submission" date="2016-09" db="EMBL/GenBank/DDBJ databases">
        <title>Complete Genome Sequence of Brevibacterium linens SMQ-1335.</title>
        <authorList>
            <person name="de Melo A.G."/>
            <person name="Labrie S.J."/>
            <person name="Dumaresq J."/>
            <person name="Roberts R.J."/>
            <person name="Tremblay D.M."/>
            <person name="Moineau S."/>
        </authorList>
    </citation>
    <scope>NUCLEOTIDE SEQUENCE [LARGE SCALE GENOMIC DNA]</scope>
    <source>
        <strain evidence="13">SMQ-1335</strain>
    </source>
</reference>
<feature type="transmembrane region" description="Helical" evidence="10">
    <location>
        <begin position="326"/>
        <end position="349"/>
    </location>
</feature>
<dbReference type="InterPro" id="IPR006153">
    <property type="entry name" value="Cation/H_exchanger_TM"/>
</dbReference>
<feature type="transmembrane region" description="Helical" evidence="10">
    <location>
        <begin position="113"/>
        <end position="146"/>
    </location>
</feature>
<evidence type="ECO:0000256" key="9">
    <source>
        <dbReference type="ARBA" id="ARBA00023201"/>
    </source>
</evidence>
<keyword evidence="4 10" id="KW-0812">Transmembrane</keyword>
<evidence type="ECO:0000256" key="6">
    <source>
        <dbReference type="ARBA" id="ARBA00023053"/>
    </source>
</evidence>
<name>A0A1D7W8B3_BREAU</name>
<feature type="transmembrane region" description="Helical" evidence="10">
    <location>
        <begin position="293"/>
        <end position="314"/>
    </location>
</feature>
<proteinExistence type="inferred from homology"/>
<dbReference type="PANTHER" id="PTHR10110">
    <property type="entry name" value="SODIUM/HYDROGEN EXCHANGER"/>
    <property type="match status" value="1"/>
</dbReference>
<dbReference type="eggNOG" id="COG0025">
    <property type="taxonomic scope" value="Bacteria"/>
</dbReference>
<dbReference type="GO" id="GO:0015386">
    <property type="term" value="F:potassium:proton antiporter activity"/>
    <property type="evidence" value="ECO:0007669"/>
    <property type="project" value="TreeGrafter"/>
</dbReference>
<dbReference type="KEGG" id="blin:BLSMQ_3595"/>
<keyword evidence="5 10" id="KW-1133">Transmembrane helix</keyword>
<feature type="transmembrane region" description="Helical" evidence="10">
    <location>
        <begin position="176"/>
        <end position="194"/>
    </location>
</feature>
<organism evidence="12 13">
    <name type="scientific">Brevibacterium aurantiacum</name>
    <dbReference type="NCBI Taxonomy" id="273384"/>
    <lineage>
        <taxon>Bacteria</taxon>
        <taxon>Bacillati</taxon>
        <taxon>Actinomycetota</taxon>
        <taxon>Actinomycetes</taxon>
        <taxon>Micrococcales</taxon>
        <taxon>Brevibacteriaceae</taxon>
        <taxon>Brevibacterium</taxon>
    </lineage>
</organism>
<dbReference type="GO" id="GO:0051453">
    <property type="term" value="P:regulation of intracellular pH"/>
    <property type="evidence" value="ECO:0007669"/>
    <property type="project" value="TreeGrafter"/>
</dbReference>
<dbReference type="OrthoDB" id="57886at2"/>
<keyword evidence="3 10" id="KW-1003">Cell membrane</keyword>
<evidence type="ECO:0000256" key="10">
    <source>
        <dbReference type="RuleBase" id="RU366002"/>
    </source>
</evidence>
<accession>A0A1D7W8B3</accession>
<evidence type="ECO:0000313" key="13">
    <source>
        <dbReference type="Proteomes" id="UP000094793"/>
    </source>
</evidence>
<dbReference type="InterPro" id="IPR004705">
    <property type="entry name" value="Cation/H_exchanger_CPA1_bac"/>
</dbReference>
<evidence type="ECO:0000259" key="11">
    <source>
        <dbReference type="Pfam" id="PF00999"/>
    </source>
</evidence>
<evidence type="ECO:0000256" key="2">
    <source>
        <dbReference type="ARBA" id="ARBA00022448"/>
    </source>
</evidence>
<evidence type="ECO:0000256" key="1">
    <source>
        <dbReference type="ARBA" id="ARBA00004651"/>
    </source>
</evidence>
<feature type="transmembrane region" description="Helical" evidence="10">
    <location>
        <begin position="79"/>
        <end position="101"/>
    </location>
</feature>
<dbReference type="GO" id="GO:0015385">
    <property type="term" value="F:sodium:proton antiporter activity"/>
    <property type="evidence" value="ECO:0007669"/>
    <property type="project" value="InterPro"/>
</dbReference>
<dbReference type="Proteomes" id="UP000094793">
    <property type="component" value="Chromosome"/>
</dbReference>
<evidence type="ECO:0000256" key="8">
    <source>
        <dbReference type="ARBA" id="ARBA00023136"/>
    </source>
</evidence>
<sequence>METMFPDIDAVVPVCIHATHIEETSMTTLLMIIGFGAATSVVVGLGQKLRLPWPALMVIIGIAGAFIPTFAEITIEPDLILPLFLPPLLFAAAQKTSWALFAIRWRTILGMAVALVGVTVAAVAGTAVLLIPGITIAAAVALGAMLAPPDPVAVDAVAGTVSIPRRIMSTLQSEGLFNDAASLVIFQTAMAAAMSGTEVDFGQLALSFLISAVIAITVGLVVVFIVWWVMEKIDHTIARSSLMLMLPFGVYLIAEHFHASGVIAVVVAALEVRRRDVEGNSAERVTQASTWQVLEMLITGIAFGLIGLDLRMVVESEHADLGKAVLVGLGIALIVIAVRFGWLLIGTVLENKRREEDPDAAPLNIRDATLMTWGGMRGLATIALALSIPATTDTGEPFPGRSYILVAAAVILLVTLVLAGLTFPTIVNVLGIDDEAEKERQATKEIAARAYKAALHQIKNDPPLPDEVADPLRARFKGLYAQLLGTTDDQASSEQATTLKENREVMAKVQTRALQSARTEVLKARRERGTDPEVADRVLRRFDLQSVLLR</sequence>
<feature type="transmembrane region" description="Helical" evidence="10">
    <location>
        <begin position="250"/>
        <end position="272"/>
    </location>
</feature>
<dbReference type="PATRIC" id="fig|1703.10.peg.3710"/>
<dbReference type="Pfam" id="PF00999">
    <property type="entry name" value="Na_H_Exchanger"/>
    <property type="match status" value="1"/>
</dbReference>
<keyword evidence="7 10" id="KW-0406">Ion transport</keyword>
<feature type="transmembrane region" description="Helical" evidence="10">
    <location>
        <begin position="403"/>
        <end position="430"/>
    </location>
</feature>
<comment type="function">
    <text evidence="10">Na(+)/H(+) antiporter that extrudes sodium in exchange for external protons.</text>
</comment>
<keyword evidence="2 10" id="KW-0813">Transport</keyword>